<dbReference type="Proteomes" id="UP000583279">
    <property type="component" value="Unassembled WGS sequence"/>
</dbReference>
<keyword evidence="1" id="KW-0472">Membrane</keyword>
<dbReference type="RefSeq" id="WP_169855180.1">
    <property type="nucleotide sequence ID" value="NZ_JAAQYK010000001.1"/>
</dbReference>
<comment type="caution">
    <text evidence="2">The sequence shown here is derived from an EMBL/GenBank/DDBJ whole genome shotgun (WGS) entry which is preliminary data.</text>
</comment>
<gene>
    <name evidence="2" type="ORF">HBO18_01870</name>
</gene>
<dbReference type="Pfam" id="PF07963">
    <property type="entry name" value="N_methyl"/>
    <property type="match status" value="1"/>
</dbReference>
<proteinExistence type="predicted"/>
<sequence>MSLLPPRQQRGFTLIELLAAIVVLSIGFVVVLNAMGYAPQVLARDGQTTRMALMATSLMAEHGESLSSGAFLEGTLDGIQWRLTSTPLRSDEVLALAQLELTLVKGKRHEHFVTLKAIKRPSGVMQ</sequence>
<evidence type="ECO:0000313" key="2">
    <source>
        <dbReference type="EMBL" id="NNA42863.1"/>
    </source>
</evidence>
<dbReference type="InterPro" id="IPR012902">
    <property type="entry name" value="N_methyl_site"/>
</dbReference>
<protein>
    <submittedName>
        <fullName evidence="2">Type II secretion system protein</fullName>
    </submittedName>
</protein>
<dbReference type="EMBL" id="JAAQYK010000001">
    <property type="protein sequence ID" value="NNA42863.1"/>
    <property type="molecule type" value="Genomic_DNA"/>
</dbReference>
<evidence type="ECO:0000256" key="1">
    <source>
        <dbReference type="SAM" id="Phobius"/>
    </source>
</evidence>
<keyword evidence="1" id="KW-0812">Transmembrane</keyword>
<reference evidence="2 3" key="1">
    <citation type="journal article" date="2020" name="Front. Microbiol.">
        <title>Genetic Organization of the aprX-lipA2 Operon Affects the Proteolytic Potential of Pseudomonas Species in Milk.</title>
        <authorList>
            <person name="Maier C."/>
            <person name="Huptas C."/>
            <person name="von Neubeck M."/>
            <person name="Scherer S."/>
            <person name="Wenning M."/>
            <person name="Lucking G."/>
        </authorList>
    </citation>
    <scope>NUCLEOTIDE SEQUENCE [LARGE SCALE GENOMIC DNA]</scope>
    <source>
        <strain evidence="2 3">WS 4997</strain>
    </source>
</reference>
<dbReference type="NCBIfam" id="TIGR02532">
    <property type="entry name" value="IV_pilin_GFxxxE"/>
    <property type="match status" value="1"/>
</dbReference>
<accession>A0A7Y1PXK6</accession>
<organism evidence="2 3">
    <name type="scientific">Pseudomonas lactis</name>
    <dbReference type="NCBI Taxonomy" id="1615674"/>
    <lineage>
        <taxon>Bacteria</taxon>
        <taxon>Pseudomonadati</taxon>
        <taxon>Pseudomonadota</taxon>
        <taxon>Gammaproteobacteria</taxon>
        <taxon>Pseudomonadales</taxon>
        <taxon>Pseudomonadaceae</taxon>
        <taxon>Pseudomonas</taxon>
    </lineage>
</organism>
<dbReference type="AlphaFoldDB" id="A0A7Y1PXK6"/>
<evidence type="ECO:0000313" key="3">
    <source>
        <dbReference type="Proteomes" id="UP000583279"/>
    </source>
</evidence>
<dbReference type="PROSITE" id="PS00409">
    <property type="entry name" value="PROKAR_NTER_METHYL"/>
    <property type="match status" value="1"/>
</dbReference>
<name>A0A7Y1PXK6_9PSED</name>
<feature type="transmembrane region" description="Helical" evidence="1">
    <location>
        <begin position="12"/>
        <end position="35"/>
    </location>
</feature>
<keyword evidence="1" id="KW-1133">Transmembrane helix</keyword>